<sequence>MGWSRSTDDQRDLFRLSMSPGTLSHPLRTVVRMEVRMIRAMAQAVQPADLDACRRELSDIAMVQSILSALEMRVLRAMRQFSADTEGEHARATRSSSKKSSKAQRRSDAGEAIPQLDEALAEGDTTAEHVDVVADALAGMSADDRVRLAGHGDEIRAKATMFTQTEFRRWLATFVRRLRQDDAVARLQRQKDACRANWWIDQEGMWNLRGRFDPETGARLQGQLRGGTDALARDDSLKGGPTDPLERHHWLQAHALAAAIDRNARQVGGSGQGSSGPEMLVLIDAETIMHGEHDRTVLDLFGFDLPLDTIRRWACTASITPVIVGLDGTRLMLGRTTRLANADQRRALAAWYRTCACCDTPFHRCHIHHVHWWDKNGTTDIGNLLPLCNRHHHLAHEGGWGLQLHADRSLTITEPNGQQHQHSPPRVRAA</sequence>
<gene>
    <name evidence="3" type="ORF">UFOPK2656_03107</name>
    <name evidence="4" type="ORF">UFOPK3099_01016</name>
    <name evidence="5" type="ORF">UFOPK3267_01007</name>
    <name evidence="6" type="ORF">UFOPK3651_03407</name>
    <name evidence="7" type="ORF">UFOPK3931_01744</name>
    <name evidence="2" type="ORF">UFOPK4189_03413</name>
</gene>
<evidence type="ECO:0000313" key="6">
    <source>
        <dbReference type="EMBL" id="CAB4959411.1"/>
    </source>
</evidence>
<evidence type="ECO:0000313" key="4">
    <source>
        <dbReference type="EMBL" id="CAB4815199.1"/>
    </source>
</evidence>
<evidence type="ECO:0000313" key="5">
    <source>
        <dbReference type="EMBL" id="CAB4849836.1"/>
    </source>
</evidence>
<dbReference type="EMBL" id="CAFBOL010000045">
    <property type="protein sequence ID" value="CAB4995131.1"/>
    <property type="molecule type" value="Genomic_DNA"/>
</dbReference>
<evidence type="ECO:0000313" key="2">
    <source>
        <dbReference type="EMBL" id="CAB4365671.1"/>
    </source>
</evidence>
<protein>
    <submittedName>
        <fullName evidence="5">Unannotated protein</fullName>
    </submittedName>
</protein>
<name>A0A6J7BVW3_9ZZZZ</name>
<accession>A0A6J7BVW3</accession>
<dbReference type="EMBL" id="CAEZYF010000030">
    <property type="protein sequence ID" value="CAB4743990.1"/>
    <property type="molecule type" value="Genomic_DNA"/>
</dbReference>
<dbReference type="CDD" id="cd00085">
    <property type="entry name" value="HNHc"/>
    <property type="match status" value="1"/>
</dbReference>
<dbReference type="EMBL" id="CAFAAV010000061">
    <property type="protein sequence ID" value="CAB4815199.1"/>
    <property type="molecule type" value="Genomic_DNA"/>
</dbReference>
<dbReference type="InterPro" id="IPR003615">
    <property type="entry name" value="HNH_nuc"/>
</dbReference>
<dbReference type="EMBL" id="CAFBIY010000043">
    <property type="protein sequence ID" value="CAB4849836.1"/>
    <property type="molecule type" value="Genomic_DNA"/>
</dbReference>
<dbReference type="Gene3D" id="1.10.30.50">
    <property type="match status" value="1"/>
</dbReference>
<dbReference type="EMBL" id="CAESGF010000040">
    <property type="protein sequence ID" value="CAB4365671.1"/>
    <property type="molecule type" value="Genomic_DNA"/>
</dbReference>
<dbReference type="EMBL" id="CAFBMT010000042">
    <property type="protein sequence ID" value="CAB4959411.1"/>
    <property type="molecule type" value="Genomic_DNA"/>
</dbReference>
<feature type="region of interest" description="Disordered" evidence="1">
    <location>
        <begin position="83"/>
        <end position="112"/>
    </location>
</feature>
<reference evidence="5" key="1">
    <citation type="submission" date="2020-05" db="EMBL/GenBank/DDBJ databases">
        <authorList>
            <person name="Chiriac C."/>
            <person name="Salcher M."/>
            <person name="Ghai R."/>
            <person name="Kavagutti S V."/>
        </authorList>
    </citation>
    <scope>NUCLEOTIDE SEQUENCE</scope>
</reference>
<organism evidence="5">
    <name type="scientific">freshwater metagenome</name>
    <dbReference type="NCBI Taxonomy" id="449393"/>
    <lineage>
        <taxon>unclassified sequences</taxon>
        <taxon>metagenomes</taxon>
        <taxon>ecological metagenomes</taxon>
    </lineage>
</organism>
<proteinExistence type="predicted"/>
<dbReference type="AlphaFoldDB" id="A0A6J7BVW3"/>
<evidence type="ECO:0000313" key="3">
    <source>
        <dbReference type="EMBL" id="CAB4743990.1"/>
    </source>
</evidence>
<evidence type="ECO:0000313" key="7">
    <source>
        <dbReference type="EMBL" id="CAB4995131.1"/>
    </source>
</evidence>
<evidence type="ECO:0000256" key="1">
    <source>
        <dbReference type="SAM" id="MobiDB-lite"/>
    </source>
</evidence>